<dbReference type="InterPro" id="IPR001054">
    <property type="entry name" value="A/G_cyclase"/>
</dbReference>
<dbReference type="CDD" id="cd07302">
    <property type="entry name" value="CHD"/>
    <property type="match status" value="1"/>
</dbReference>
<dbReference type="Pfam" id="PF00211">
    <property type="entry name" value="Guanylate_cyc"/>
    <property type="match status" value="1"/>
</dbReference>
<dbReference type="PROSITE" id="PS50112">
    <property type="entry name" value="PAS"/>
    <property type="match status" value="1"/>
</dbReference>
<dbReference type="SUPFAM" id="SSF55073">
    <property type="entry name" value="Nucleotide cyclase"/>
    <property type="match status" value="1"/>
</dbReference>
<feature type="domain" description="PAS" evidence="3">
    <location>
        <begin position="227"/>
        <end position="284"/>
    </location>
</feature>
<dbReference type="InterPro" id="IPR029787">
    <property type="entry name" value="Nucleotide_cyclase"/>
</dbReference>
<dbReference type="GO" id="GO:0009190">
    <property type="term" value="P:cyclic nucleotide biosynthetic process"/>
    <property type="evidence" value="ECO:0007669"/>
    <property type="project" value="InterPro"/>
</dbReference>
<evidence type="ECO:0000256" key="2">
    <source>
        <dbReference type="SAM" id="Coils"/>
    </source>
</evidence>
<dbReference type="InterPro" id="IPR003018">
    <property type="entry name" value="GAF"/>
</dbReference>
<dbReference type="Pfam" id="PF01590">
    <property type="entry name" value="GAF"/>
    <property type="match status" value="1"/>
</dbReference>
<evidence type="ECO:0000259" key="4">
    <source>
        <dbReference type="PROSITE" id="PS50113"/>
    </source>
</evidence>
<dbReference type="Gene3D" id="3.30.70.1230">
    <property type="entry name" value="Nucleotide cyclase"/>
    <property type="match status" value="1"/>
</dbReference>
<dbReference type="InterPro" id="IPR035965">
    <property type="entry name" value="PAS-like_dom_sf"/>
</dbReference>
<dbReference type="SMART" id="SM00065">
    <property type="entry name" value="GAF"/>
    <property type="match status" value="1"/>
</dbReference>
<reference evidence="6" key="1">
    <citation type="journal article" date="2005" name="Environ. Microbiol.">
        <title>Genetic and functional properties of uncultivated thermophilic crenarchaeotes from a subsurface gold mine as revealed by analysis of genome fragments.</title>
        <authorList>
            <person name="Nunoura T."/>
            <person name="Hirayama H."/>
            <person name="Takami H."/>
            <person name="Oida H."/>
            <person name="Nishi S."/>
            <person name="Shimamura S."/>
            <person name="Suzuki Y."/>
            <person name="Inagaki F."/>
            <person name="Takai K."/>
            <person name="Nealson K.H."/>
            <person name="Horikoshi K."/>
        </authorList>
    </citation>
    <scope>NUCLEOTIDE SEQUENCE</scope>
</reference>
<evidence type="ECO:0000313" key="6">
    <source>
        <dbReference type="EMBL" id="BAL56581.1"/>
    </source>
</evidence>
<evidence type="ECO:0000256" key="1">
    <source>
        <dbReference type="ARBA" id="ARBA00005381"/>
    </source>
</evidence>
<dbReference type="SMART" id="SM00091">
    <property type="entry name" value="PAS"/>
    <property type="match status" value="1"/>
</dbReference>
<dbReference type="Pfam" id="PF08448">
    <property type="entry name" value="PAS_4"/>
    <property type="match status" value="1"/>
</dbReference>
<dbReference type="PANTHER" id="PTHR43081:SF1">
    <property type="entry name" value="ADENYLATE CYCLASE, TERMINAL-DIFFERENTIATION SPECIFIC"/>
    <property type="match status" value="1"/>
</dbReference>
<evidence type="ECO:0000259" key="5">
    <source>
        <dbReference type="PROSITE" id="PS50125"/>
    </source>
</evidence>
<dbReference type="InterPro" id="IPR000700">
    <property type="entry name" value="PAS-assoc_C"/>
</dbReference>
<dbReference type="EMBL" id="AP011752">
    <property type="protein sequence ID" value="BAL56581.1"/>
    <property type="molecule type" value="Genomic_DNA"/>
</dbReference>
<dbReference type="InterPro" id="IPR050697">
    <property type="entry name" value="Adenylyl/Guanylyl_Cyclase_3/4"/>
</dbReference>
<feature type="domain" description="PAC" evidence="4">
    <location>
        <begin position="304"/>
        <end position="356"/>
    </location>
</feature>
<comment type="similarity">
    <text evidence="1">Belongs to the adenylyl cyclase class-3 family.</text>
</comment>
<feature type="coiled-coil region" evidence="2">
    <location>
        <begin position="36"/>
        <end position="63"/>
    </location>
</feature>
<dbReference type="Gene3D" id="3.30.450.40">
    <property type="match status" value="1"/>
</dbReference>
<dbReference type="GO" id="GO:0035556">
    <property type="term" value="P:intracellular signal transduction"/>
    <property type="evidence" value="ECO:0007669"/>
    <property type="project" value="InterPro"/>
</dbReference>
<dbReference type="PROSITE" id="PS50113">
    <property type="entry name" value="PAC"/>
    <property type="match status" value="1"/>
</dbReference>
<dbReference type="PROSITE" id="PS50125">
    <property type="entry name" value="GUANYLATE_CYCLASE_2"/>
    <property type="match status" value="1"/>
</dbReference>
<dbReference type="GO" id="GO:0004016">
    <property type="term" value="F:adenylate cyclase activity"/>
    <property type="evidence" value="ECO:0007669"/>
    <property type="project" value="UniProtKB-ARBA"/>
</dbReference>
<evidence type="ECO:0000259" key="3">
    <source>
        <dbReference type="PROSITE" id="PS50112"/>
    </source>
</evidence>
<name>H5SK95_9CHLR</name>
<dbReference type="Gene3D" id="3.30.450.20">
    <property type="entry name" value="PAS domain"/>
    <property type="match status" value="1"/>
</dbReference>
<sequence length="563" mass="63415">MSEKTLHISFGKQLRILAQHVTYLAGQMHGESANILLRLAENLQTLAKQIEQFEDRYYNLEELAHIGQVINSSLDTQTVLQTVMDTIIRLTGAERGFLMLREPDGEMSIQIARNWEQNSLDPSEFAISRTVIQRVLESGEAILTTNAQEDPRFGSQHSIIIYNLRSILCVPLKIKGQMIGVIYTDNRTHIGIFTEMHRELLSNFANQAAIAIENARLFSSLRQTLAEVTELKNLMDNVFASITSGVITADIEEKITLCNRAAEHILGRTSNELLGRSLREVLAPLFPLLQPHLEAVQRREQPVLDLEISQRWETRGAVDWRLNLAPLKDAGNQVQGVAIVLEDVSERKRLEAQRRLLERMVSPAVLEQMDLNSLRIGGKAVELTILFADIRGFTLYSERHTPEELVEVLNQYLAAAAEAVLSEEGTVDKFLGDAVMAWFNAPLPQPDHPLRAIRAALRIRQAVYQLHQKLPQEAHLSFGVGIHCGPAVLGWIGHERRLEYTALGDSVNTAKRLQESADMDQILITRPIYERVRERVKAVPLAAFSLKGKGRPIEVWEVLDVIE</sequence>
<gene>
    <name evidence="6" type="ORF">HGMM_F40G09C28</name>
</gene>
<dbReference type="SMART" id="SM00044">
    <property type="entry name" value="CYCc"/>
    <property type="match status" value="1"/>
</dbReference>
<dbReference type="SUPFAM" id="SSF55785">
    <property type="entry name" value="PYP-like sensor domain (PAS domain)"/>
    <property type="match status" value="1"/>
</dbReference>
<organism evidence="6">
    <name type="scientific">uncultured Chloroflexota bacterium</name>
    <dbReference type="NCBI Taxonomy" id="166587"/>
    <lineage>
        <taxon>Bacteria</taxon>
        <taxon>Bacillati</taxon>
        <taxon>Chloroflexota</taxon>
        <taxon>environmental samples</taxon>
    </lineage>
</organism>
<dbReference type="CDD" id="cd00130">
    <property type="entry name" value="PAS"/>
    <property type="match status" value="1"/>
</dbReference>
<dbReference type="AlphaFoldDB" id="H5SK95"/>
<proteinExistence type="inferred from homology"/>
<dbReference type="PANTHER" id="PTHR43081">
    <property type="entry name" value="ADENYLATE CYCLASE, TERMINAL-DIFFERENTIATION SPECIFIC-RELATED"/>
    <property type="match status" value="1"/>
</dbReference>
<feature type="domain" description="Guanylate cyclase" evidence="5">
    <location>
        <begin position="384"/>
        <end position="514"/>
    </location>
</feature>
<reference evidence="6" key="2">
    <citation type="journal article" date="2012" name="PLoS ONE">
        <title>A Deeply Branching Thermophilic Bacterium with an Ancient Acetyl-CoA Pathway Dominates a Subsurface Ecosystem.</title>
        <authorList>
            <person name="Takami H."/>
            <person name="Noguchi H."/>
            <person name="Takaki Y."/>
            <person name="Uchiyama I."/>
            <person name="Toyoda A."/>
            <person name="Nishi S."/>
            <person name="Chee G.-J."/>
            <person name="Arai W."/>
            <person name="Nunoura T."/>
            <person name="Itoh T."/>
            <person name="Hattori M."/>
            <person name="Takai K."/>
        </authorList>
    </citation>
    <scope>NUCLEOTIDE SEQUENCE</scope>
</reference>
<keyword evidence="2" id="KW-0175">Coiled coil</keyword>
<dbReference type="InterPro" id="IPR029016">
    <property type="entry name" value="GAF-like_dom_sf"/>
</dbReference>
<protein>
    <submittedName>
        <fullName evidence="6">Hypothetical conserved protein</fullName>
    </submittedName>
</protein>
<dbReference type="NCBIfam" id="TIGR00229">
    <property type="entry name" value="sensory_box"/>
    <property type="match status" value="1"/>
</dbReference>
<dbReference type="SUPFAM" id="SSF55781">
    <property type="entry name" value="GAF domain-like"/>
    <property type="match status" value="1"/>
</dbReference>
<dbReference type="InterPro" id="IPR000014">
    <property type="entry name" value="PAS"/>
</dbReference>
<accession>H5SK95</accession>
<dbReference type="InterPro" id="IPR013656">
    <property type="entry name" value="PAS_4"/>
</dbReference>